<gene>
    <name evidence="2" type="ORF">FB461_0463</name>
</gene>
<feature type="transmembrane region" description="Helical" evidence="1">
    <location>
        <begin position="101"/>
        <end position="123"/>
    </location>
</feature>
<feature type="transmembrane region" description="Helical" evidence="1">
    <location>
        <begin position="403"/>
        <end position="426"/>
    </location>
</feature>
<accession>A0A542ZUW6</accession>
<proteinExistence type="predicted"/>
<feature type="transmembrane region" description="Helical" evidence="1">
    <location>
        <begin position="20"/>
        <end position="48"/>
    </location>
</feature>
<feature type="transmembrane region" description="Helical" evidence="1">
    <location>
        <begin position="234"/>
        <end position="253"/>
    </location>
</feature>
<feature type="transmembrane region" description="Helical" evidence="1">
    <location>
        <begin position="135"/>
        <end position="156"/>
    </location>
</feature>
<feature type="transmembrane region" description="Helical" evidence="1">
    <location>
        <begin position="372"/>
        <end position="391"/>
    </location>
</feature>
<comment type="caution">
    <text evidence="2">The sequence shown here is derived from an EMBL/GenBank/DDBJ whole genome shotgun (WGS) entry which is preliminary data.</text>
</comment>
<evidence type="ECO:0000313" key="2">
    <source>
        <dbReference type="EMBL" id="TQL63980.1"/>
    </source>
</evidence>
<protein>
    <submittedName>
        <fullName evidence="2">ABC-2 type transport system permease protein</fullName>
    </submittedName>
</protein>
<dbReference type="AlphaFoldDB" id="A0A542ZUW6"/>
<keyword evidence="3" id="KW-1185">Reference proteome</keyword>
<dbReference type="RefSeq" id="WP_142118582.1">
    <property type="nucleotide sequence ID" value="NZ_BAAASV010000003.1"/>
</dbReference>
<organism evidence="2 3">
    <name type="scientific">Rarobacter faecitabidus</name>
    <dbReference type="NCBI Taxonomy" id="13243"/>
    <lineage>
        <taxon>Bacteria</taxon>
        <taxon>Bacillati</taxon>
        <taxon>Actinomycetota</taxon>
        <taxon>Actinomycetes</taxon>
        <taxon>Micrococcales</taxon>
        <taxon>Rarobacteraceae</taxon>
        <taxon>Rarobacter</taxon>
    </lineage>
</organism>
<reference evidence="2 3" key="1">
    <citation type="submission" date="2019-06" db="EMBL/GenBank/DDBJ databases">
        <title>Sequencing the genomes of 1000 actinobacteria strains.</title>
        <authorList>
            <person name="Klenk H.-P."/>
        </authorList>
    </citation>
    <scope>NUCLEOTIDE SEQUENCE [LARGE SCALE GENOMIC DNA]</scope>
    <source>
        <strain evidence="2 3">DSM 4813</strain>
    </source>
</reference>
<dbReference type="OrthoDB" id="3261041at2"/>
<keyword evidence="1" id="KW-0812">Transmembrane</keyword>
<evidence type="ECO:0000256" key="1">
    <source>
        <dbReference type="SAM" id="Phobius"/>
    </source>
</evidence>
<dbReference type="Proteomes" id="UP000315389">
    <property type="component" value="Unassembled WGS sequence"/>
</dbReference>
<feature type="transmembrane region" description="Helical" evidence="1">
    <location>
        <begin position="60"/>
        <end position="81"/>
    </location>
</feature>
<feature type="transmembrane region" description="Helical" evidence="1">
    <location>
        <begin position="447"/>
        <end position="472"/>
    </location>
</feature>
<feature type="transmembrane region" description="Helical" evidence="1">
    <location>
        <begin position="168"/>
        <end position="188"/>
    </location>
</feature>
<keyword evidence="1" id="KW-1133">Transmembrane helix</keyword>
<keyword evidence="1" id="KW-0472">Membrane</keyword>
<feature type="transmembrane region" description="Helical" evidence="1">
    <location>
        <begin position="300"/>
        <end position="318"/>
    </location>
</feature>
<name>A0A542ZUW6_RARFA</name>
<sequence>MVDVLVRLKLALLANAFRRSAWQVVGIVLALVYGMALVGAQLATIPLLARQDPEFIESTWVIAGALAVIGWMAVPIVSMGADMTLDPRRFAVFGVSPARLMPGLAIATVVGVPGIVTVVLALANSRIWRQYQGMVPVAFVCAILGVAMCVVGSRVSTIWVGRYLSSRAARWIIAAMVGIPVIAVASLISTRRSNGPLQFDATIAPAIGDVLAWTPFGAPWGVTVAIARKDWAQAAALSGITIASLAVLLWLWWLGLRAVMEDPSETRTEVRSSALSGLWRTRGALGAITARCLTYWLRDARYAAGLAMVPIIPLLFYVATGGGGLAMLALGPSIVFLIMWSISADVGYDGSAFWLHLATGVSGAIDRGGRVLAAALLAVPLGVLATIGSLWSTGRWDLTPAAFALTLGTAAAAGGLASVLSAVFVYPVPAAGENPFSAPSGTSAVNLVTQLVGWAALTAISAPFLGTAIIAILRDVEWLGWLSLLLAGVVGGLVLLLGVRLGGRLIDRGGPDLYAKTVAIR</sequence>
<evidence type="ECO:0000313" key="3">
    <source>
        <dbReference type="Proteomes" id="UP000315389"/>
    </source>
</evidence>
<dbReference type="EMBL" id="VFOS01000001">
    <property type="protein sequence ID" value="TQL63980.1"/>
    <property type="molecule type" value="Genomic_DNA"/>
</dbReference>
<feature type="transmembrane region" description="Helical" evidence="1">
    <location>
        <begin position="478"/>
        <end position="499"/>
    </location>
</feature>